<feature type="transmembrane region" description="Helical" evidence="7">
    <location>
        <begin position="441"/>
        <end position="459"/>
    </location>
</feature>
<protein>
    <submittedName>
        <fullName evidence="8">Potassium channel regulatory protein unc-93</fullName>
    </submittedName>
</protein>
<evidence type="ECO:0000256" key="2">
    <source>
        <dbReference type="ARBA" id="ARBA00009172"/>
    </source>
</evidence>
<dbReference type="AlphaFoldDB" id="A0AAV4X7M4"/>
<evidence type="ECO:0000256" key="4">
    <source>
        <dbReference type="ARBA" id="ARBA00022989"/>
    </source>
</evidence>
<evidence type="ECO:0000256" key="7">
    <source>
        <dbReference type="SAM" id="Phobius"/>
    </source>
</evidence>
<dbReference type="GO" id="GO:0016020">
    <property type="term" value="C:membrane"/>
    <property type="evidence" value="ECO:0007669"/>
    <property type="project" value="UniProtKB-SubCell"/>
</dbReference>
<keyword evidence="4 7" id="KW-1133">Transmembrane helix</keyword>
<comment type="similarity">
    <text evidence="2">Belongs to the unc-93 family.</text>
</comment>
<dbReference type="InterPro" id="IPR051951">
    <property type="entry name" value="UNC-93_regulatory"/>
</dbReference>
<feature type="compositionally biased region" description="Polar residues" evidence="6">
    <location>
        <begin position="153"/>
        <end position="168"/>
    </location>
</feature>
<keyword evidence="3 7" id="KW-0812">Transmembrane</keyword>
<evidence type="ECO:0000256" key="6">
    <source>
        <dbReference type="SAM" id="MobiDB-lite"/>
    </source>
</evidence>
<dbReference type="Gene3D" id="1.20.1250.20">
    <property type="entry name" value="MFS general substrate transporter like domains"/>
    <property type="match status" value="2"/>
</dbReference>
<proteinExistence type="inferred from homology"/>
<feature type="transmembrane region" description="Helical" evidence="7">
    <location>
        <begin position="49"/>
        <end position="70"/>
    </location>
</feature>
<feature type="transmembrane region" description="Helical" evidence="7">
    <location>
        <begin position="353"/>
        <end position="373"/>
    </location>
</feature>
<sequence length="628" mass="70485">MELTGTGSPKFSKLGIVKNLTLLSMSFLFLFTAYNGLSMLQTTMNRAEGIGTISQAAIYILYGLSSLSLSSYTVKKLGTKICLITGMISFVPYIAANFYPSWITLIPSAVLLGMGTTIMWGAQSTYINESSKMYCALAKKDDCHKAAKEESKGTNAENPPELSNPSNVEKLSAQDLTLKIEDIHKKIIQEVNADTFQESGITCRCKQNRLSNILKDDTHQRFEVSKKDTNKYAKSIKIHGAHENYDFESSNKSYNRINEVYFSQFKETNFDAIQTQTSSSSIGNINAIFFGFHYLLYATSQIWSNLLSFYVLRSDSKEVANNPHNCSCGAAYCNANLECFSPSSQEVSKDARYLLTGICVAFAGCAVLLNFFLDPIKQKKETVTFSWSHVFATAKFNTRKEQVLLMPLTLFASMCQGFYTADFTKSYIGCAWSTSHIGLVTVFYGLAAAVSSLFSGYVIKFVGRKCVFVVCQAVSTINLVFMLLWKPGPQQYLLFYLAGSLWGINTGVLMAQLRAFYGVLFQGEEETAFASFNMYSESSQSSHNQESLLMMPLELAVIPLLAVQISDLVNFLYRFRLTSYHLLILISQVCSSFDLIRKEQKYFQQNSRMRHIVNVFRFLQLSTCEDIR</sequence>
<comment type="caution">
    <text evidence="8">The sequence shown here is derived from an EMBL/GenBank/DDBJ whole genome shotgun (WGS) entry which is preliminary data.</text>
</comment>
<evidence type="ECO:0000313" key="9">
    <source>
        <dbReference type="Proteomes" id="UP001054837"/>
    </source>
</evidence>
<evidence type="ECO:0000256" key="5">
    <source>
        <dbReference type="ARBA" id="ARBA00023136"/>
    </source>
</evidence>
<keyword evidence="8" id="KW-0813">Transport</keyword>
<dbReference type="GO" id="GO:0034220">
    <property type="term" value="P:monoatomic ion transmembrane transport"/>
    <property type="evidence" value="ECO:0007669"/>
    <property type="project" value="UniProtKB-KW"/>
</dbReference>
<feature type="transmembrane region" description="Helical" evidence="7">
    <location>
        <begin position="77"/>
        <end position="96"/>
    </location>
</feature>
<dbReference type="EMBL" id="BPLQ01015729">
    <property type="protein sequence ID" value="GIY91147.1"/>
    <property type="molecule type" value="Genomic_DNA"/>
</dbReference>
<accession>A0AAV4X7M4</accession>
<keyword evidence="8" id="KW-0407">Ion channel</keyword>
<comment type="subcellular location">
    <subcellularLocation>
        <location evidence="1">Membrane</location>
        <topology evidence="1">Multi-pass membrane protein</topology>
    </subcellularLocation>
</comment>
<dbReference type="SUPFAM" id="SSF103473">
    <property type="entry name" value="MFS general substrate transporter"/>
    <property type="match status" value="2"/>
</dbReference>
<dbReference type="PANTHER" id="PTHR19444:SF13">
    <property type="entry name" value="PROTEIN UNC-93 HOMOLOG A"/>
    <property type="match status" value="1"/>
</dbReference>
<name>A0AAV4X7M4_9ARAC</name>
<feature type="transmembrane region" description="Helical" evidence="7">
    <location>
        <begin position="466"/>
        <end position="485"/>
    </location>
</feature>
<dbReference type="InterPro" id="IPR010291">
    <property type="entry name" value="Ion_channel_UNC-93"/>
</dbReference>
<organism evidence="8 9">
    <name type="scientific">Caerostris darwini</name>
    <dbReference type="NCBI Taxonomy" id="1538125"/>
    <lineage>
        <taxon>Eukaryota</taxon>
        <taxon>Metazoa</taxon>
        <taxon>Ecdysozoa</taxon>
        <taxon>Arthropoda</taxon>
        <taxon>Chelicerata</taxon>
        <taxon>Arachnida</taxon>
        <taxon>Araneae</taxon>
        <taxon>Araneomorphae</taxon>
        <taxon>Entelegynae</taxon>
        <taxon>Araneoidea</taxon>
        <taxon>Araneidae</taxon>
        <taxon>Caerostris</taxon>
    </lineage>
</organism>
<feature type="transmembrane region" description="Helical" evidence="7">
    <location>
        <begin position="102"/>
        <end position="122"/>
    </location>
</feature>
<evidence type="ECO:0000256" key="1">
    <source>
        <dbReference type="ARBA" id="ARBA00004141"/>
    </source>
</evidence>
<evidence type="ECO:0000313" key="8">
    <source>
        <dbReference type="EMBL" id="GIY91147.1"/>
    </source>
</evidence>
<evidence type="ECO:0000256" key="3">
    <source>
        <dbReference type="ARBA" id="ARBA00022692"/>
    </source>
</evidence>
<feature type="transmembrane region" description="Helical" evidence="7">
    <location>
        <begin position="403"/>
        <end position="421"/>
    </location>
</feature>
<keyword evidence="8" id="KW-0406">Ion transport</keyword>
<feature type="transmembrane region" description="Helical" evidence="7">
    <location>
        <begin position="20"/>
        <end position="37"/>
    </location>
</feature>
<gene>
    <name evidence="8" type="primary">unc-93</name>
    <name evidence="8" type="ORF">CDAR_444062</name>
</gene>
<keyword evidence="5 7" id="KW-0472">Membrane</keyword>
<feature type="transmembrane region" description="Helical" evidence="7">
    <location>
        <begin position="491"/>
        <end position="511"/>
    </location>
</feature>
<dbReference type="Proteomes" id="UP001054837">
    <property type="component" value="Unassembled WGS sequence"/>
</dbReference>
<feature type="region of interest" description="Disordered" evidence="6">
    <location>
        <begin position="148"/>
        <end position="168"/>
    </location>
</feature>
<dbReference type="InterPro" id="IPR036259">
    <property type="entry name" value="MFS_trans_sf"/>
</dbReference>
<dbReference type="Pfam" id="PF05978">
    <property type="entry name" value="UNC-93"/>
    <property type="match status" value="1"/>
</dbReference>
<reference evidence="8 9" key="1">
    <citation type="submission" date="2021-06" db="EMBL/GenBank/DDBJ databases">
        <title>Caerostris darwini draft genome.</title>
        <authorList>
            <person name="Kono N."/>
            <person name="Arakawa K."/>
        </authorList>
    </citation>
    <scope>NUCLEOTIDE SEQUENCE [LARGE SCALE GENOMIC DNA]</scope>
</reference>
<dbReference type="PANTHER" id="PTHR19444">
    <property type="entry name" value="UNC-93 RELATED"/>
    <property type="match status" value="1"/>
</dbReference>
<keyword evidence="9" id="KW-1185">Reference proteome</keyword>